<keyword evidence="2" id="KW-0479">Metal-binding</keyword>
<dbReference type="SUPFAM" id="SSF51197">
    <property type="entry name" value="Clavaminate synthase-like"/>
    <property type="match status" value="1"/>
</dbReference>
<organism evidence="8 9">
    <name type="scientific">Rheinheimera marina</name>
    <dbReference type="NCBI Taxonomy" id="1774958"/>
    <lineage>
        <taxon>Bacteria</taxon>
        <taxon>Pseudomonadati</taxon>
        <taxon>Pseudomonadota</taxon>
        <taxon>Gammaproteobacteria</taxon>
        <taxon>Chromatiales</taxon>
        <taxon>Chromatiaceae</taxon>
        <taxon>Rheinheimera</taxon>
    </lineage>
</organism>
<keyword evidence="6" id="KW-0408">Iron</keyword>
<keyword evidence="5" id="KW-0560">Oxidoreductase</keyword>
<name>A0ABV9JMB1_9GAMM</name>
<sequence>MHSTPYHWPTSDNWLDSLSTPFYQQGYVVLPQALPADLCWALYQDVQQQPLTPAGVGRSGQHQLNNEVRRDQTLWLSEQNPVQQAYLARMAELQQWMNRRFFLGLVDFEAHYARYQQGDFYRTHLDAFAGRSNRVLSSVCYLNDCDSGGELVIYDGQQQQLEVVQPKAGTLVLFESCRFPHEVKAADSPRFSIAGWFRHNTSIQGLIDPSR</sequence>
<keyword evidence="4" id="KW-0223">Dioxygenase</keyword>
<evidence type="ECO:0000256" key="2">
    <source>
        <dbReference type="ARBA" id="ARBA00022723"/>
    </source>
</evidence>
<dbReference type="EMBL" id="JBHSGB010000010">
    <property type="protein sequence ID" value="MFC4655406.1"/>
    <property type="molecule type" value="Genomic_DNA"/>
</dbReference>
<accession>A0ABV9JMB1</accession>
<comment type="cofactor">
    <cofactor evidence="1">
        <name>L-ascorbate</name>
        <dbReference type="ChEBI" id="CHEBI:38290"/>
    </cofactor>
</comment>
<dbReference type="InterPro" id="IPR044862">
    <property type="entry name" value="Pro_4_hyd_alph_FE2OG_OXY"/>
</dbReference>
<dbReference type="RefSeq" id="WP_377333907.1">
    <property type="nucleotide sequence ID" value="NZ_JBHSGB010000010.1"/>
</dbReference>
<evidence type="ECO:0000313" key="9">
    <source>
        <dbReference type="Proteomes" id="UP001595962"/>
    </source>
</evidence>
<dbReference type="InterPro" id="IPR005123">
    <property type="entry name" value="Oxoglu/Fe-dep_dioxygenase_dom"/>
</dbReference>
<dbReference type="InterPro" id="IPR006620">
    <property type="entry name" value="Pro_4_hyd_alph"/>
</dbReference>
<proteinExistence type="predicted"/>
<reference evidence="9" key="1">
    <citation type="journal article" date="2019" name="Int. J. Syst. Evol. Microbiol.">
        <title>The Global Catalogue of Microorganisms (GCM) 10K type strain sequencing project: providing services to taxonomists for standard genome sequencing and annotation.</title>
        <authorList>
            <consortium name="The Broad Institute Genomics Platform"/>
            <consortium name="The Broad Institute Genome Sequencing Center for Infectious Disease"/>
            <person name="Wu L."/>
            <person name="Ma J."/>
        </authorList>
    </citation>
    <scope>NUCLEOTIDE SEQUENCE [LARGE SCALE GENOMIC DNA]</scope>
    <source>
        <strain evidence="9">DT28</strain>
    </source>
</reference>
<dbReference type="InterPro" id="IPR051559">
    <property type="entry name" value="HIF_prolyl_hydroxylases"/>
</dbReference>
<protein>
    <submittedName>
        <fullName evidence="8">2OG-Fe(II) oxygenase</fullName>
    </submittedName>
</protein>
<dbReference type="PANTHER" id="PTHR12907:SF26">
    <property type="entry name" value="HIF PROLYL HYDROXYLASE, ISOFORM C"/>
    <property type="match status" value="1"/>
</dbReference>
<dbReference type="PANTHER" id="PTHR12907">
    <property type="entry name" value="EGL NINE HOMOLOG-RELATED"/>
    <property type="match status" value="1"/>
</dbReference>
<keyword evidence="3" id="KW-0847">Vitamin C</keyword>
<evidence type="ECO:0000256" key="1">
    <source>
        <dbReference type="ARBA" id="ARBA00001961"/>
    </source>
</evidence>
<evidence type="ECO:0000259" key="7">
    <source>
        <dbReference type="PROSITE" id="PS51471"/>
    </source>
</evidence>
<feature type="domain" description="Fe2OG dioxygenase" evidence="7">
    <location>
        <begin position="101"/>
        <end position="199"/>
    </location>
</feature>
<evidence type="ECO:0000256" key="3">
    <source>
        <dbReference type="ARBA" id="ARBA00022896"/>
    </source>
</evidence>
<evidence type="ECO:0000256" key="6">
    <source>
        <dbReference type="ARBA" id="ARBA00023004"/>
    </source>
</evidence>
<gene>
    <name evidence="8" type="ORF">ACFO3I_10320</name>
</gene>
<dbReference type="Pfam" id="PF13640">
    <property type="entry name" value="2OG-FeII_Oxy_3"/>
    <property type="match status" value="1"/>
</dbReference>
<keyword evidence="9" id="KW-1185">Reference proteome</keyword>
<evidence type="ECO:0000256" key="5">
    <source>
        <dbReference type="ARBA" id="ARBA00023002"/>
    </source>
</evidence>
<dbReference type="Proteomes" id="UP001595962">
    <property type="component" value="Unassembled WGS sequence"/>
</dbReference>
<evidence type="ECO:0000313" key="8">
    <source>
        <dbReference type="EMBL" id="MFC4655406.1"/>
    </source>
</evidence>
<dbReference type="SMART" id="SM00702">
    <property type="entry name" value="P4Hc"/>
    <property type="match status" value="1"/>
</dbReference>
<evidence type="ECO:0000256" key="4">
    <source>
        <dbReference type="ARBA" id="ARBA00022964"/>
    </source>
</evidence>
<dbReference type="Gene3D" id="2.60.120.620">
    <property type="entry name" value="q2cbj1_9rhob like domain"/>
    <property type="match status" value="1"/>
</dbReference>
<dbReference type="PROSITE" id="PS51471">
    <property type="entry name" value="FE2OG_OXY"/>
    <property type="match status" value="1"/>
</dbReference>
<comment type="caution">
    <text evidence="8">The sequence shown here is derived from an EMBL/GenBank/DDBJ whole genome shotgun (WGS) entry which is preliminary data.</text>
</comment>